<feature type="transmembrane region" description="Helical" evidence="1">
    <location>
        <begin position="153"/>
        <end position="174"/>
    </location>
</feature>
<feature type="transmembrane region" description="Helical" evidence="1">
    <location>
        <begin position="90"/>
        <end position="109"/>
    </location>
</feature>
<keyword evidence="1" id="KW-1133">Transmembrane helix</keyword>
<evidence type="ECO:0000313" key="3">
    <source>
        <dbReference type="Proteomes" id="UP000371041"/>
    </source>
</evidence>
<evidence type="ECO:0000313" key="2">
    <source>
        <dbReference type="EMBL" id="QGK70318.1"/>
    </source>
</evidence>
<protein>
    <recommendedName>
        <fullName evidence="4">Type IV secretion system protein</fullName>
    </recommendedName>
</protein>
<keyword evidence="3" id="KW-1185">Reference proteome</keyword>
<dbReference type="Proteomes" id="UP000371041">
    <property type="component" value="Chromosome"/>
</dbReference>
<keyword evidence="1" id="KW-0472">Membrane</keyword>
<sequence>MVGDWLYHWMTDWIWDLFANLARSALNGMLDMLGTTLLATPALDQVPVMGQVWGASRDIMIAVYALVVVIAGLVVMAYQTMQTRTTVREALPRLVVAFVAANLSLFLGGKAITFANALSQAVLGNRVGLDEATKAFTDTLRGGFPDEGSYGELYVIFTILALVVMLICVVLTYVVRITLTVILLAGAPLLLLCHALPQTEAIAFWWWKAFGAVLAIQIAQALTFAAAIRMFYLPGGVSLF</sequence>
<evidence type="ECO:0000256" key="1">
    <source>
        <dbReference type="SAM" id="Phobius"/>
    </source>
</evidence>
<gene>
    <name evidence="2" type="ORF">GIY23_12995</name>
</gene>
<dbReference type="KEGG" id="sace:GIY23_12995"/>
<name>A0A5Q3Q6S6_9PSEU</name>
<proteinExistence type="predicted"/>
<feature type="transmembrane region" description="Helical" evidence="1">
    <location>
        <begin position="181"/>
        <end position="197"/>
    </location>
</feature>
<organism evidence="2 3">
    <name type="scientific">Allosaccharopolyspora coralli</name>
    <dbReference type="NCBI Taxonomy" id="2665642"/>
    <lineage>
        <taxon>Bacteria</taxon>
        <taxon>Bacillati</taxon>
        <taxon>Actinomycetota</taxon>
        <taxon>Actinomycetes</taxon>
        <taxon>Pseudonocardiales</taxon>
        <taxon>Pseudonocardiaceae</taxon>
        <taxon>Allosaccharopolyspora</taxon>
    </lineage>
</organism>
<accession>A0A5Q3Q6S6</accession>
<dbReference type="Pfam" id="PF19590">
    <property type="entry name" value="TrbL_3"/>
    <property type="match status" value="1"/>
</dbReference>
<keyword evidence="1" id="KW-0812">Transmembrane</keyword>
<evidence type="ECO:0008006" key="4">
    <source>
        <dbReference type="Google" id="ProtNLM"/>
    </source>
</evidence>
<dbReference type="AlphaFoldDB" id="A0A5Q3Q6S6"/>
<feature type="transmembrane region" description="Helical" evidence="1">
    <location>
        <begin position="59"/>
        <end position="78"/>
    </location>
</feature>
<dbReference type="InterPro" id="IPR045782">
    <property type="entry name" value="TrbL_3"/>
</dbReference>
<reference evidence="3" key="1">
    <citation type="submission" date="2019-11" db="EMBL/GenBank/DDBJ databases">
        <title>The complete genome sequence of Saccharopolyspora sp. E2A.</title>
        <authorList>
            <person name="Zhang G."/>
        </authorList>
    </citation>
    <scope>NUCLEOTIDE SEQUENCE [LARGE SCALE GENOMIC DNA]</scope>
    <source>
        <strain evidence="3">E2A</strain>
    </source>
</reference>
<feature type="transmembrane region" description="Helical" evidence="1">
    <location>
        <begin position="209"/>
        <end position="232"/>
    </location>
</feature>
<dbReference type="EMBL" id="CP045929">
    <property type="protein sequence ID" value="QGK70318.1"/>
    <property type="molecule type" value="Genomic_DNA"/>
</dbReference>